<dbReference type="RefSeq" id="WP_271165846.1">
    <property type="nucleotide sequence ID" value="NZ_BSFD01000010.1"/>
</dbReference>
<sequence length="70" mass="7712">MARRKFTKTDVRAGCFVCNGADPRWTGKNAMALAARHHDATGHNTWADQVLIIRYGDAADAHPDLFEEAA</sequence>
<name>A0ABQ5TA12_9CAUL</name>
<dbReference type="Proteomes" id="UP001143509">
    <property type="component" value="Unassembled WGS sequence"/>
</dbReference>
<gene>
    <name evidence="1" type="ORF">GCM10017620_26300</name>
</gene>
<evidence type="ECO:0000313" key="1">
    <source>
        <dbReference type="EMBL" id="GLK49657.1"/>
    </source>
</evidence>
<proteinExistence type="predicted"/>
<dbReference type="EMBL" id="BSFD01000010">
    <property type="protein sequence ID" value="GLK49657.1"/>
    <property type="molecule type" value="Genomic_DNA"/>
</dbReference>
<reference evidence="1" key="1">
    <citation type="journal article" date="2014" name="Int. J. Syst. Evol. Microbiol.">
        <title>Complete genome of a new Firmicutes species belonging to the dominant human colonic microbiota ('Ruminococcus bicirculans') reveals two chromosomes and a selective capacity to utilize plant glucans.</title>
        <authorList>
            <consortium name="NISC Comparative Sequencing Program"/>
            <person name="Wegmann U."/>
            <person name="Louis P."/>
            <person name="Goesmann A."/>
            <person name="Henrissat B."/>
            <person name="Duncan S.H."/>
            <person name="Flint H.J."/>
        </authorList>
    </citation>
    <scope>NUCLEOTIDE SEQUENCE</scope>
    <source>
        <strain evidence="1">VKM B-1499</strain>
    </source>
</reference>
<keyword evidence="2" id="KW-1185">Reference proteome</keyword>
<evidence type="ECO:0000313" key="2">
    <source>
        <dbReference type="Proteomes" id="UP001143509"/>
    </source>
</evidence>
<evidence type="ECO:0008006" key="3">
    <source>
        <dbReference type="Google" id="ProtNLM"/>
    </source>
</evidence>
<accession>A0ABQ5TA12</accession>
<comment type="caution">
    <text evidence="1">The sequence shown here is derived from an EMBL/GenBank/DDBJ whole genome shotgun (WGS) entry which is preliminary data.</text>
</comment>
<protein>
    <recommendedName>
        <fullName evidence="3">HNH endonuclease</fullName>
    </recommendedName>
</protein>
<reference evidence="1" key="2">
    <citation type="submission" date="2023-01" db="EMBL/GenBank/DDBJ databases">
        <authorList>
            <person name="Sun Q."/>
            <person name="Evtushenko L."/>
        </authorList>
    </citation>
    <scope>NUCLEOTIDE SEQUENCE</scope>
    <source>
        <strain evidence="1">VKM B-1499</strain>
    </source>
</reference>
<organism evidence="1 2">
    <name type="scientific">Brevundimonas intermedia</name>
    <dbReference type="NCBI Taxonomy" id="74315"/>
    <lineage>
        <taxon>Bacteria</taxon>
        <taxon>Pseudomonadati</taxon>
        <taxon>Pseudomonadota</taxon>
        <taxon>Alphaproteobacteria</taxon>
        <taxon>Caulobacterales</taxon>
        <taxon>Caulobacteraceae</taxon>
        <taxon>Brevundimonas</taxon>
    </lineage>
</organism>